<dbReference type="STRING" id="1403537.Q428_02170"/>
<dbReference type="AlphaFoldDB" id="A0A017RY24"/>
<proteinExistence type="predicted"/>
<gene>
    <name evidence="1" type="ORF">Q428_02170</name>
</gene>
<dbReference type="InterPro" id="IPR014199">
    <property type="entry name" value="Spore_YtxC"/>
</dbReference>
<dbReference type="OrthoDB" id="2986513at2"/>
<protein>
    <recommendedName>
        <fullName evidence="3">Sporulation protein YtxC</fullName>
    </recommendedName>
</protein>
<dbReference type="NCBIfam" id="TIGR02834">
    <property type="entry name" value="spo_ytxC"/>
    <property type="match status" value="1"/>
</dbReference>
<dbReference type="Proteomes" id="UP000019681">
    <property type="component" value="Unassembled WGS sequence"/>
</dbReference>
<keyword evidence="2" id="KW-1185">Reference proteome</keyword>
<reference evidence="1 2" key="1">
    <citation type="journal article" date="2014" name="Genome Announc.">
        <title>Draft Genome Sequence of Fervidicella metallireducens Strain AeBT, an Iron-Reducing Thermoanaerobe from the Great Artesian Basin.</title>
        <authorList>
            <person name="Patel B.K."/>
        </authorList>
    </citation>
    <scope>NUCLEOTIDE SEQUENCE [LARGE SCALE GENOMIC DNA]</scope>
    <source>
        <strain evidence="1 2">AeB</strain>
    </source>
</reference>
<name>A0A017RY24_9CLOT</name>
<evidence type="ECO:0000313" key="1">
    <source>
        <dbReference type="EMBL" id="EYE89481.1"/>
    </source>
</evidence>
<dbReference type="Pfam" id="PF08812">
    <property type="entry name" value="YtxC"/>
    <property type="match status" value="1"/>
</dbReference>
<dbReference type="RefSeq" id="WP_035377729.1">
    <property type="nucleotide sequence ID" value="NZ_AZQP01000004.1"/>
</dbReference>
<evidence type="ECO:0008006" key="3">
    <source>
        <dbReference type="Google" id="ProtNLM"/>
    </source>
</evidence>
<sequence>MILLSVGYSKNNRDIYVSLNELCKFFRDKNINMAIAENDVGGMHYIKCILKDTEKDIKSFEECRELYYIYCANIIYDFLIREYEVENLEKLISENYEYLDAKDLEEIKSRCISVIMGNGIFTAQDLILSINRKNNILKKIEEYLQESSEIILDGFITFRLREFNSDLQNIIEQVVDEYIAEREYSEFIKLLKYFVDIQESKFESLNIYILNGGDYRIEDDNCNDITKEMFEDFNIENIKGEINKHDLLISSLITSAPKKITIHGIENSQNQEVLDTLKNIFSDKIIYCSGCDRCKNKNIDILIPK</sequence>
<evidence type="ECO:0000313" key="2">
    <source>
        <dbReference type="Proteomes" id="UP000019681"/>
    </source>
</evidence>
<accession>A0A017RY24</accession>
<comment type="caution">
    <text evidence="1">The sequence shown here is derived from an EMBL/GenBank/DDBJ whole genome shotgun (WGS) entry which is preliminary data.</text>
</comment>
<organism evidence="1 2">
    <name type="scientific">Fervidicella metallireducens AeB</name>
    <dbReference type="NCBI Taxonomy" id="1403537"/>
    <lineage>
        <taxon>Bacteria</taxon>
        <taxon>Bacillati</taxon>
        <taxon>Bacillota</taxon>
        <taxon>Clostridia</taxon>
        <taxon>Eubacteriales</taxon>
        <taxon>Clostridiaceae</taxon>
        <taxon>Fervidicella</taxon>
    </lineage>
</organism>
<dbReference type="EMBL" id="AZQP01000004">
    <property type="protein sequence ID" value="EYE89481.1"/>
    <property type="molecule type" value="Genomic_DNA"/>
</dbReference>